<reference evidence="1 2" key="2">
    <citation type="journal article" date="2022" name="Mol. Ecol. Resour.">
        <title>The genomes of chicory, endive, great burdock and yacon provide insights into Asteraceae paleo-polyploidization history and plant inulin production.</title>
        <authorList>
            <person name="Fan W."/>
            <person name="Wang S."/>
            <person name="Wang H."/>
            <person name="Wang A."/>
            <person name="Jiang F."/>
            <person name="Liu H."/>
            <person name="Zhao H."/>
            <person name="Xu D."/>
            <person name="Zhang Y."/>
        </authorList>
    </citation>
    <scope>NUCLEOTIDE SEQUENCE [LARGE SCALE GENOMIC DNA]</scope>
    <source>
        <strain evidence="2">cv. Yunnan</strain>
        <tissue evidence="1">Leaves</tissue>
    </source>
</reference>
<protein>
    <submittedName>
        <fullName evidence="1">Uncharacterized protein</fullName>
    </submittedName>
</protein>
<organism evidence="1 2">
    <name type="scientific">Smallanthus sonchifolius</name>
    <dbReference type="NCBI Taxonomy" id="185202"/>
    <lineage>
        <taxon>Eukaryota</taxon>
        <taxon>Viridiplantae</taxon>
        <taxon>Streptophyta</taxon>
        <taxon>Embryophyta</taxon>
        <taxon>Tracheophyta</taxon>
        <taxon>Spermatophyta</taxon>
        <taxon>Magnoliopsida</taxon>
        <taxon>eudicotyledons</taxon>
        <taxon>Gunneridae</taxon>
        <taxon>Pentapetalae</taxon>
        <taxon>asterids</taxon>
        <taxon>campanulids</taxon>
        <taxon>Asterales</taxon>
        <taxon>Asteraceae</taxon>
        <taxon>Asteroideae</taxon>
        <taxon>Heliantheae alliance</taxon>
        <taxon>Millerieae</taxon>
        <taxon>Smallanthus</taxon>
    </lineage>
</organism>
<evidence type="ECO:0000313" key="2">
    <source>
        <dbReference type="Proteomes" id="UP001056120"/>
    </source>
</evidence>
<proteinExistence type="predicted"/>
<gene>
    <name evidence="1" type="ORF">L1987_51346</name>
</gene>
<keyword evidence="2" id="KW-1185">Reference proteome</keyword>
<name>A0ACB9EQ05_9ASTR</name>
<evidence type="ECO:0000313" key="1">
    <source>
        <dbReference type="EMBL" id="KAI3760942.1"/>
    </source>
</evidence>
<sequence>MAFGSITQTLAPSTADNADDLCSETIDACAPEPVVSHETSLLASPNAYLTGDARIERAWAHWKKLGEPKLIVAPMVDNSELPFRLLCRKYGAEAAYTPMLHSRIFTENEKYRSSEFTTCKEDRPLFVQFCANDPDTLLEAARRVEPYCDYIDINLGCPQRIAKRGNYGAFLMDKLPLVKSLVEKLAQNLNVPVSCKIRIFPDLQDTLNYAKMLEDAGCALLAVHGRTRDEKDGKKIRANWEAIRAVKNALRIPVLANGNIRHTDDVKRCLEETGADGILSAETLLENPALFAGFRTIEWVSDSEEGIQDGKLDQADLVVEYLKLCEKYPVPWRMIRAHLHKMLGEWFRVHPHVRDDFNAQSILSFEFLYDMVSRLKDLGVTRPLYVKNT</sequence>
<comment type="caution">
    <text evidence="1">The sequence shown here is derived from an EMBL/GenBank/DDBJ whole genome shotgun (WGS) entry which is preliminary data.</text>
</comment>
<dbReference type="Proteomes" id="UP001056120">
    <property type="component" value="Linkage Group LG17"/>
</dbReference>
<dbReference type="EMBL" id="CM042034">
    <property type="protein sequence ID" value="KAI3760942.1"/>
    <property type="molecule type" value="Genomic_DNA"/>
</dbReference>
<accession>A0ACB9EQ05</accession>
<reference evidence="2" key="1">
    <citation type="journal article" date="2022" name="Mol. Ecol. Resour.">
        <title>The genomes of chicory, endive, great burdock and yacon provide insights into Asteraceae palaeo-polyploidization history and plant inulin production.</title>
        <authorList>
            <person name="Fan W."/>
            <person name="Wang S."/>
            <person name="Wang H."/>
            <person name="Wang A."/>
            <person name="Jiang F."/>
            <person name="Liu H."/>
            <person name="Zhao H."/>
            <person name="Xu D."/>
            <person name="Zhang Y."/>
        </authorList>
    </citation>
    <scope>NUCLEOTIDE SEQUENCE [LARGE SCALE GENOMIC DNA]</scope>
    <source>
        <strain evidence="2">cv. Yunnan</strain>
    </source>
</reference>